<keyword evidence="2" id="KW-1185">Reference proteome</keyword>
<dbReference type="EMBL" id="JBHLUH010000077">
    <property type="protein sequence ID" value="MFC0533022.1"/>
    <property type="molecule type" value="Genomic_DNA"/>
</dbReference>
<accession>A0ABV6ME64</accession>
<organism evidence="1 2">
    <name type="scientific">Phytohabitans kaempferiae</name>
    <dbReference type="NCBI Taxonomy" id="1620943"/>
    <lineage>
        <taxon>Bacteria</taxon>
        <taxon>Bacillati</taxon>
        <taxon>Actinomycetota</taxon>
        <taxon>Actinomycetes</taxon>
        <taxon>Micromonosporales</taxon>
        <taxon>Micromonosporaceae</taxon>
    </lineage>
</organism>
<gene>
    <name evidence="1" type="ORF">ACFFIA_35950</name>
</gene>
<name>A0ABV6ME64_9ACTN</name>
<reference evidence="1 2" key="1">
    <citation type="submission" date="2024-09" db="EMBL/GenBank/DDBJ databases">
        <authorList>
            <person name="Sun Q."/>
            <person name="Mori K."/>
        </authorList>
    </citation>
    <scope>NUCLEOTIDE SEQUENCE [LARGE SCALE GENOMIC DNA]</scope>
    <source>
        <strain evidence="1 2">TBRC 3947</strain>
    </source>
</reference>
<evidence type="ECO:0000313" key="2">
    <source>
        <dbReference type="Proteomes" id="UP001589867"/>
    </source>
</evidence>
<evidence type="ECO:0000313" key="1">
    <source>
        <dbReference type="EMBL" id="MFC0533022.1"/>
    </source>
</evidence>
<dbReference type="Proteomes" id="UP001589867">
    <property type="component" value="Unassembled WGS sequence"/>
</dbReference>
<dbReference type="RefSeq" id="WP_377260119.1">
    <property type="nucleotide sequence ID" value="NZ_JBHLUH010000077.1"/>
</dbReference>
<proteinExistence type="predicted"/>
<comment type="caution">
    <text evidence="1">The sequence shown here is derived from an EMBL/GenBank/DDBJ whole genome shotgun (WGS) entry which is preliminary data.</text>
</comment>
<evidence type="ECO:0008006" key="3">
    <source>
        <dbReference type="Google" id="ProtNLM"/>
    </source>
</evidence>
<sequence length="139" mass="14716">MATAFGLLTPVTELAAIGWAQAGLVLHLAAAYGHDPLDDERAVDLLVLVGVHPSAEMARAALARATDADIEAEGPPMLRAAEAAWRLAMPLSNQARGWLAVRTLVRRRLPGVVPVTAAVGAAATVERLAYRARAHYRHA</sequence>
<protein>
    <recommendedName>
        <fullName evidence="3">DUF2236 domain-containing protein</fullName>
    </recommendedName>
</protein>